<evidence type="ECO:0000256" key="1">
    <source>
        <dbReference type="ARBA" id="ARBA00004141"/>
    </source>
</evidence>
<feature type="transmembrane region" description="Helical" evidence="6">
    <location>
        <begin position="101"/>
        <end position="121"/>
    </location>
</feature>
<evidence type="ECO:0000256" key="4">
    <source>
        <dbReference type="ARBA" id="ARBA00023136"/>
    </source>
</evidence>
<feature type="transmembrane region" description="Helical" evidence="6">
    <location>
        <begin position="31"/>
        <end position="48"/>
    </location>
</feature>
<gene>
    <name evidence="7" type="ORF">SMD27_14410</name>
</gene>
<sequence length="250" mass="25781">MNFVDICVLAVIGLSALLALSRGLVKEVLSILSWVGAVLAVIFLLPRLRPIAIRYISEPLLADIVTGIGIFVIAIIVLGIINHYLSANVRSSALGALDRSLGLVFGLIRGAVIVSFAYILMTWALPNAASRPDVVREARTEPLVAQGADFLKSLLPADVINRGSMALDTGMQKIEQGKALNDAYNGLTGNTAGNAAGVKPPPGSGGTATVPAGGAAGADQTSAKPGGQASGSGYKDAERKDLERLLQGAQ</sequence>
<keyword evidence="4 6" id="KW-0472">Membrane</keyword>
<dbReference type="PANTHER" id="PTHR36926">
    <property type="entry name" value="COLICIN V PRODUCTION PROTEIN"/>
    <property type="match status" value="1"/>
</dbReference>
<dbReference type="InterPro" id="IPR003825">
    <property type="entry name" value="Colicin-V_CvpA"/>
</dbReference>
<dbReference type="Pfam" id="PF02674">
    <property type="entry name" value="Colicin_V"/>
    <property type="match status" value="1"/>
</dbReference>
<organism evidence="7 8">
    <name type="scientific">Dongia soli</name>
    <dbReference type="NCBI Taxonomy" id="600628"/>
    <lineage>
        <taxon>Bacteria</taxon>
        <taxon>Pseudomonadati</taxon>
        <taxon>Pseudomonadota</taxon>
        <taxon>Alphaproteobacteria</taxon>
        <taxon>Rhodospirillales</taxon>
        <taxon>Dongiaceae</taxon>
        <taxon>Dongia</taxon>
    </lineage>
</organism>
<keyword evidence="3 6" id="KW-1133">Transmembrane helix</keyword>
<name>A0ABU5ECE7_9PROT</name>
<feature type="region of interest" description="Disordered" evidence="5">
    <location>
        <begin position="194"/>
        <end position="240"/>
    </location>
</feature>
<evidence type="ECO:0000313" key="7">
    <source>
        <dbReference type="EMBL" id="MDY0884041.1"/>
    </source>
</evidence>
<evidence type="ECO:0000256" key="3">
    <source>
        <dbReference type="ARBA" id="ARBA00022989"/>
    </source>
</evidence>
<reference evidence="7 8" key="1">
    <citation type="journal article" date="2016" name="Antonie Van Leeuwenhoek">
        <title>Dongia soli sp. nov., isolated from soil from Dokdo, Korea.</title>
        <authorList>
            <person name="Kim D.U."/>
            <person name="Lee H."/>
            <person name="Kim H."/>
            <person name="Kim S.G."/>
            <person name="Ka J.O."/>
        </authorList>
    </citation>
    <scope>NUCLEOTIDE SEQUENCE [LARGE SCALE GENOMIC DNA]</scope>
    <source>
        <strain evidence="7 8">D78</strain>
    </source>
</reference>
<protein>
    <submittedName>
        <fullName evidence="7">CvpA family protein</fullName>
    </submittedName>
</protein>
<comment type="subcellular location">
    <subcellularLocation>
        <location evidence="1">Membrane</location>
        <topology evidence="1">Multi-pass membrane protein</topology>
    </subcellularLocation>
</comment>
<dbReference type="RefSeq" id="WP_320509100.1">
    <property type="nucleotide sequence ID" value="NZ_JAXCLW010000003.1"/>
</dbReference>
<evidence type="ECO:0000256" key="2">
    <source>
        <dbReference type="ARBA" id="ARBA00022692"/>
    </source>
</evidence>
<dbReference type="PANTHER" id="PTHR36926:SF1">
    <property type="entry name" value="COLICIN V PRODUCTION PROTEIN"/>
    <property type="match status" value="1"/>
</dbReference>
<dbReference type="InterPro" id="IPR052719">
    <property type="entry name" value="CvpA-like"/>
</dbReference>
<feature type="transmembrane region" description="Helical" evidence="6">
    <location>
        <begin position="60"/>
        <end position="81"/>
    </location>
</feature>
<proteinExistence type="predicted"/>
<accession>A0ABU5ECE7</accession>
<evidence type="ECO:0000256" key="5">
    <source>
        <dbReference type="SAM" id="MobiDB-lite"/>
    </source>
</evidence>
<evidence type="ECO:0000256" key="6">
    <source>
        <dbReference type="SAM" id="Phobius"/>
    </source>
</evidence>
<keyword evidence="8" id="KW-1185">Reference proteome</keyword>
<keyword evidence="2 6" id="KW-0812">Transmembrane</keyword>
<evidence type="ECO:0000313" key="8">
    <source>
        <dbReference type="Proteomes" id="UP001279642"/>
    </source>
</evidence>
<comment type="caution">
    <text evidence="7">The sequence shown here is derived from an EMBL/GenBank/DDBJ whole genome shotgun (WGS) entry which is preliminary data.</text>
</comment>
<dbReference type="Proteomes" id="UP001279642">
    <property type="component" value="Unassembled WGS sequence"/>
</dbReference>
<dbReference type="EMBL" id="JAXCLW010000003">
    <property type="protein sequence ID" value="MDY0884041.1"/>
    <property type="molecule type" value="Genomic_DNA"/>
</dbReference>